<dbReference type="Proteomes" id="UP000254869">
    <property type="component" value="Unassembled WGS sequence"/>
</dbReference>
<proteinExistence type="predicted"/>
<keyword evidence="2" id="KW-1185">Reference proteome</keyword>
<dbReference type="EMBL" id="QQBC01000005">
    <property type="protein sequence ID" value="RDI65782.1"/>
    <property type="molecule type" value="Genomic_DNA"/>
</dbReference>
<dbReference type="AlphaFoldDB" id="A0A370I4Y7"/>
<organism evidence="1 2">
    <name type="scientific">Nocardia pseudobrasiliensis</name>
    <dbReference type="NCBI Taxonomy" id="45979"/>
    <lineage>
        <taxon>Bacteria</taxon>
        <taxon>Bacillati</taxon>
        <taxon>Actinomycetota</taxon>
        <taxon>Actinomycetes</taxon>
        <taxon>Mycobacteriales</taxon>
        <taxon>Nocardiaceae</taxon>
        <taxon>Nocardia</taxon>
    </lineage>
</organism>
<sequence length="193" mass="21867">MAIGIVTVTGFPAALTYHIPGFVKIDEMRQIGDNGLCEFVIVYDDTKLDEVSEVLLSGDYYPMRPNALDIRLGTVHLANGSRFYVYWYARPVPQPDSDGISVMVVADTMDRLDFYVPGFLRVDHFRQLADERLELHIVYDPKRTNEIHHLKFRSDYNPDPTPSPMTVGIGNRKGGESFYVRYEDTIVTTAKAG</sequence>
<dbReference type="RefSeq" id="WP_068000034.1">
    <property type="nucleotide sequence ID" value="NZ_QQBC01000005.1"/>
</dbReference>
<evidence type="ECO:0000313" key="2">
    <source>
        <dbReference type="Proteomes" id="UP000254869"/>
    </source>
</evidence>
<evidence type="ECO:0000313" key="1">
    <source>
        <dbReference type="EMBL" id="RDI65782.1"/>
    </source>
</evidence>
<protein>
    <submittedName>
        <fullName evidence="1">Uncharacterized protein</fullName>
    </submittedName>
</protein>
<gene>
    <name evidence="1" type="ORF">DFR76_10597</name>
</gene>
<accession>A0A370I4Y7</accession>
<name>A0A370I4Y7_9NOCA</name>
<reference evidence="1 2" key="1">
    <citation type="submission" date="2018-07" db="EMBL/GenBank/DDBJ databases">
        <title>Genomic Encyclopedia of Type Strains, Phase IV (KMG-IV): sequencing the most valuable type-strain genomes for metagenomic binning, comparative biology and taxonomic classification.</title>
        <authorList>
            <person name="Goeker M."/>
        </authorList>
    </citation>
    <scope>NUCLEOTIDE SEQUENCE [LARGE SCALE GENOMIC DNA]</scope>
    <source>
        <strain evidence="1 2">DSM 44290</strain>
    </source>
</reference>
<dbReference type="STRING" id="1210086.GCA_001613105_04146"/>
<comment type="caution">
    <text evidence="1">The sequence shown here is derived from an EMBL/GenBank/DDBJ whole genome shotgun (WGS) entry which is preliminary data.</text>
</comment>